<reference evidence="1 2" key="1">
    <citation type="submission" date="2018-06" db="EMBL/GenBank/DDBJ databases">
        <authorList>
            <consortium name="Pathogen Informatics"/>
            <person name="Doyle S."/>
        </authorList>
    </citation>
    <scope>NUCLEOTIDE SEQUENCE [LARGE SCALE GENOMIC DNA]</scope>
    <source>
        <strain evidence="1 2">NCTC8622</strain>
    </source>
</reference>
<evidence type="ECO:0000313" key="1">
    <source>
        <dbReference type="EMBL" id="STI82275.1"/>
    </source>
</evidence>
<name>A0A376TZ35_ECOLX</name>
<organism evidence="1 2">
    <name type="scientific">Escherichia coli</name>
    <dbReference type="NCBI Taxonomy" id="562"/>
    <lineage>
        <taxon>Bacteria</taxon>
        <taxon>Pseudomonadati</taxon>
        <taxon>Pseudomonadota</taxon>
        <taxon>Gammaproteobacteria</taxon>
        <taxon>Enterobacterales</taxon>
        <taxon>Enterobacteriaceae</taxon>
        <taxon>Escherichia</taxon>
    </lineage>
</organism>
<dbReference type="Proteomes" id="UP000254079">
    <property type="component" value="Unassembled WGS sequence"/>
</dbReference>
<gene>
    <name evidence="1" type="primary">rbsA_1</name>
    <name evidence="1" type="ORF">NCTC8622_01233</name>
</gene>
<keyword evidence="1" id="KW-0378">Hydrolase</keyword>
<dbReference type="AlphaFoldDB" id="A0A376TZ35"/>
<dbReference type="EMBL" id="UGCP01000002">
    <property type="protein sequence ID" value="STI82275.1"/>
    <property type="molecule type" value="Genomic_DNA"/>
</dbReference>
<protein>
    <submittedName>
        <fullName evidence="1">High affinity ribose transport ATP-binding protein RbsA</fullName>
        <ecNumber evidence="1">3.6.3.17</ecNumber>
    </submittedName>
</protein>
<evidence type="ECO:0000313" key="2">
    <source>
        <dbReference type="Proteomes" id="UP000254079"/>
    </source>
</evidence>
<dbReference type="GO" id="GO:0005524">
    <property type="term" value="F:ATP binding"/>
    <property type="evidence" value="ECO:0007669"/>
    <property type="project" value="UniProtKB-KW"/>
</dbReference>
<dbReference type="EC" id="3.6.3.17" evidence="1"/>
<dbReference type="GO" id="GO:0016787">
    <property type="term" value="F:hydrolase activity"/>
    <property type="evidence" value="ECO:0007669"/>
    <property type="project" value="UniProtKB-KW"/>
</dbReference>
<keyword evidence="1" id="KW-0547">Nucleotide-binding</keyword>
<accession>A0A376TZ35</accession>
<proteinExistence type="predicted"/>
<sequence length="45" mass="4678">MEALLQLKGIDKAFPGVKALSGAALNVYPGRVMALVAKTARVNPP</sequence>
<keyword evidence="1" id="KW-0067">ATP-binding</keyword>